<dbReference type="EMBL" id="FZQP02004111">
    <property type="protein sequence ID" value="VVC99382.1"/>
    <property type="molecule type" value="Genomic_DNA"/>
</dbReference>
<dbReference type="InterPro" id="IPR052740">
    <property type="entry name" value="CE4"/>
</dbReference>
<dbReference type="CDD" id="cd10975">
    <property type="entry name" value="CE4_CDA_like_2"/>
    <property type="match status" value="1"/>
</dbReference>
<dbReference type="SUPFAM" id="SSF88713">
    <property type="entry name" value="Glycoside hydrolase/deacetylase"/>
    <property type="match status" value="1"/>
</dbReference>
<feature type="signal peptide" evidence="1">
    <location>
        <begin position="1"/>
        <end position="15"/>
    </location>
</feature>
<keyword evidence="4" id="KW-1185">Reference proteome</keyword>
<reference evidence="3 4" key="1">
    <citation type="submission" date="2017-07" db="EMBL/GenBank/DDBJ databases">
        <authorList>
            <person name="Talla V."/>
            <person name="Backstrom N."/>
        </authorList>
    </citation>
    <scope>NUCLEOTIDE SEQUENCE [LARGE SCALE GENOMIC DNA]</scope>
</reference>
<dbReference type="Gene3D" id="3.20.20.370">
    <property type="entry name" value="Glycoside hydrolase/deacetylase"/>
    <property type="match status" value="1"/>
</dbReference>
<dbReference type="AlphaFoldDB" id="A0A5E4QP35"/>
<name>A0A5E4QP35_9NEOP</name>
<dbReference type="GO" id="GO:0016810">
    <property type="term" value="F:hydrolase activity, acting on carbon-nitrogen (but not peptide) bonds"/>
    <property type="evidence" value="ECO:0007669"/>
    <property type="project" value="InterPro"/>
</dbReference>
<proteinExistence type="predicted"/>
<gene>
    <name evidence="3" type="ORF">LSINAPIS_LOCUS10272</name>
</gene>
<dbReference type="InterPro" id="IPR011330">
    <property type="entry name" value="Glyco_hydro/deAcase_b/a-brl"/>
</dbReference>
<keyword evidence="1" id="KW-0732">Signal</keyword>
<dbReference type="PANTHER" id="PTHR45985">
    <property type="match status" value="1"/>
</dbReference>
<dbReference type="PANTHER" id="PTHR45985:SF8">
    <property type="entry name" value="CHITIN DEACETYLASE-LIKE 9, ISOFORM A"/>
    <property type="match status" value="1"/>
</dbReference>
<protein>
    <recommendedName>
        <fullName evidence="2">NodB homology domain-containing protein</fullName>
    </recommendedName>
</protein>
<evidence type="ECO:0000313" key="3">
    <source>
        <dbReference type="EMBL" id="VVC99382.1"/>
    </source>
</evidence>
<evidence type="ECO:0000313" key="4">
    <source>
        <dbReference type="Proteomes" id="UP000324832"/>
    </source>
</evidence>
<sequence>MRAAWYFVLLCFAFAEDELKLAEPCDPEVCKLPDCRCSSTLIPGDLHPARTPQFVLLTFDDAVAVTNMPNYKRLLFGRKNSNQCPIGTTFFVSHEYTNYQLVNELYNEGFEIALHSISHMNQTYFENADYETLMREFSDQAELMAHFAALPIHDMQGVRMPFLQMAGNASFQMMKSAGLYYDISMPTISFTNPGMWPYTLDYASTQDCVIPPCPTASIPGVWVVPMISWTDLQGFPCGMADSCFSPPDGNDEDGWFRFIVENFERHYLGNRAPFPFYLHESYFRDRPGFEAAFIRFLDMINSMNDVFMVNAAEAIDWIRNPVPIGEYINQPCRFFMQQRCRPSVCGPLTAPHKTELFWMAACNTCPRTYPWLGNPLGV</sequence>
<feature type="chain" id="PRO_5022821845" description="NodB homology domain-containing protein" evidence="1">
    <location>
        <begin position="16"/>
        <end position="378"/>
    </location>
</feature>
<accession>A0A5E4QP35</accession>
<feature type="domain" description="NodB homology" evidence="2">
    <location>
        <begin position="51"/>
        <end position="179"/>
    </location>
</feature>
<evidence type="ECO:0000259" key="2">
    <source>
        <dbReference type="Pfam" id="PF01522"/>
    </source>
</evidence>
<dbReference type="Proteomes" id="UP000324832">
    <property type="component" value="Unassembled WGS sequence"/>
</dbReference>
<evidence type="ECO:0000256" key="1">
    <source>
        <dbReference type="SAM" id="SignalP"/>
    </source>
</evidence>
<dbReference type="Pfam" id="PF01522">
    <property type="entry name" value="Polysacc_deac_1"/>
    <property type="match status" value="1"/>
</dbReference>
<organism evidence="3 4">
    <name type="scientific">Leptidea sinapis</name>
    <dbReference type="NCBI Taxonomy" id="189913"/>
    <lineage>
        <taxon>Eukaryota</taxon>
        <taxon>Metazoa</taxon>
        <taxon>Ecdysozoa</taxon>
        <taxon>Arthropoda</taxon>
        <taxon>Hexapoda</taxon>
        <taxon>Insecta</taxon>
        <taxon>Pterygota</taxon>
        <taxon>Neoptera</taxon>
        <taxon>Endopterygota</taxon>
        <taxon>Lepidoptera</taxon>
        <taxon>Glossata</taxon>
        <taxon>Ditrysia</taxon>
        <taxon>Papilionoidea</taxon>
        <taxon>Pieridae</taxon>
        <taxon>Dismorphiinae</taxon>
        <taxon>Leptidea</taxon>
    </lineage>
</organism>
<dbReference type="InterPro" id="IPR002509">
    <property type="entry name" value="NODB_dom"/>
</dbReference>
<dbReference type="GO" id="GO:0005975">
    <property type="term" value="P:carbohydrate metabolic process"/>
    <property type="evidence" value="ECO:0007669"/>
    <property type="project" value="InterPro"/>
</dbReference>